<dbReference type="EMBL" id="CAUYUJ010019596">
    <property type="protein sequence ID" value="CAK0892318.1"/>
    <property type="molecule type" value="Genomic_DNA"/>
</dbReference>
<accession>A0ABN9WZC6</accession>
<feature type="non-terminal residue" evidence="2">
    <location>
        <position position="418"/>
    </location>
</feature>
<feature type="region of interest" description="Disordered" evidence="1">
    <location>
        <begin position="373"/>
        <end position="394"/>
    </location>
</feature>
<keyword evidence="3" id="KW-1185">Reference proteome</keyword>
<organism evidence="2 3">
    <name type="scientific">Prorocentrum cordatum</name>
    <dbReference type="NCBI Taxonomy" id="2364126"/>
    <lineage>
        <taxon>Eukaryota</taxon>
        <taxon>Sar</taxon>
        <taxon>Alveolata</taxon>
        <taxon>Dinophyceae</taxon>
        <taxon>Prorocentrales</taxon>
        <taxon>Prorocentraceae</taxon>
        <taxon>Prorocentrum</taxon>
    </lineage>
</organism>
<protein>
    <submittedName>
        <fullName evidence="2">Uncharacterized protein</fullName>
    </submittedName>
</protein>
<name>A0ABN9WZC6_9DINO</name>
<evidence type="ECO:0000313" key="3">
    <source>
        <dbReference type="Proteomes" id="UP001189429"/>
    </source>
</evidence>
<evidence type="ECO:0000256" key="1">
    <source>
        <dbReference type="SAM" id="MobiDB-lite"/>
    </source>
</evidence>
<feature type="compositionally biased region" description="Basic and acidic residues" evidence="1">
    <location>
        <begin position="378"/>
        <end position="394"/>
    </location>
</feature>
<proteinExistence type="predicted"/>
<reference evidence="2" key="1">
    <citation type="submission" date="2023-10" db="EMBL/GenBank/DDBJ databases">
        <authorList>
            <person name="Chen Y."/>
            <person name="Shah S."/>
            <person name="Dougan E. K."/>
            <person name="Thang M."/>
            <person name="Chan C."/>
        </authorList>
    </citation>
    <scope>NUCLEOTIDE SEQUENCE [LARGE SCALE GENOMIC DNA]</scope>
</reference>
<evidence type="ECO:0000313" key="2">
    <source>
        <dbReference type="EMBL" id="CAK0892318.1"/>
    </source>
</evidence>
<gene>
    <name evidence="2" type="ORF">PCOR1329_LOCUS72015</name>
</gene>
<sequence length="418" mass="47833">MVRLCHQEQHERGQLEKIGLRGHGVSEILNRIRDVYRQNMVRDVVPNTIRCLLDQRQALKVKHAELGLPSASGELTDAAIQFLSTTVRDRLFVLSDRFHEEAKRLQSAQMELLQGNLMELMQKLSVATGDQFDDSVLSLCKKSVDHLSTELDTCLDVLLGDNEQPLRLQRFPSILRDMKELLKLTVESSDELPRYIVLFRSGVSPLCSGSNVSPYSVLSREGLTQLAKHLAHLTHGSPLPTAHSRGDDVTKVVRRELLVETCYAYRSDLDEQLARLTDAMRAMMKVSLVSVGDMCSAVGFDTFEQKVSDVYHLEMTLVSSTWTDHLGTNAFYAEVINTKWAKYFTLELPCRHDRTYRVEEGQGRHFLRFAEGQSADGQRADQQEKRRARDEEYLDREKQLRRQAVDHAWKKFARKAME</sequence>
<dbReference type="Proteomes" id="UP001189429">
    <property type="component" value="Unassembled WGS sequence"/>
</dbReference>
<comment type="caution">
    <text evidence="2">The sequence shown here is derived from an EMBL/GenBank/DDBJ whole genome shotgun (WGS) entry which is preliminary data.</text>
</comment>